<dbReference type="EMBL" id="AYYZ01000025">
    <property type="protein sequence ID" value="KRM52320.1"/>
    <property type="molecule type" value="Genomic_DNA"/>
</dbReference>
<feature type="active site" description="Proton acceptor" evidence="2">
    <location>
        <position position="81"/>
    </location>
</feature>
<dbReference type="STRING" id="1423820.FC64_GL000745"/>
<feature type="binding site" evidence="2">
    <location>
        <position position="46"/>
    </location>
    <ligand>
        <name>substrate</name>
    </ligand>
</feature>
<keyword evidence="2" id="KW-0460">Magnesium</keyword>
<dbReference type="PROSITE" id="PS01066">
    <property type="entry name" value="UPP_SYNTHASE"/>
    <property type="match status" value="1"/>
</dbReference>
<comment type="function">
    <text evidence="2">Catalyzes the condensation of isopentenyl diphosphate (IPP) with allylic pyrophosphates generating different type of terpenoids.</text>
</comment>
<keyword evidence="1 2" id="KW-0808">Transferase</keyword>
<feature type="binding site" evidence="2">
    <location>
        <position position="82"/>
    </location>
    <ligand>
        <name>substrate</name>
    </ligand>
</feature>
<feature type="binding site" evidence="2">
    <location>
        <position position="223"/>
    </location>
    <ligand>
        <name>Mg(2+)</name>
        <dbReference type="ChEBI" id="CHEBI:18420"/>
    </ligand>
</feature>
<dbReference type="GO" id="GO:0005829">
    <property type="term" value="C:cytosol"/>
    <property type="evidence" value="ECO:0007669"/>
    <property type="project" value="TreeGrafter"/>
</dbReference>
<protein>
    <recommendedName>
        <fullName evidence="2">Isoprenyl transferase</fullName>
        <ecNumber evidence="2">2.5.1.-</ecNumber>
    </recommendedName>
</protein>
<name>A0A0R1ZBN0_9LACO</name>
<dbReference type="AlphaFoldDB" id="A0A0R1ZBN0"/>
<dbReference type="InterPro" id="IPR018520">
    <property type="entry name" value="UPP_synth-like_CS"/>
</dbReference>
<dbReference type="GO" id="GO:0008834">
    <property type="term" value="F:ditrans,polycis-undecaprenyl-diphosphate synthase [(2E,6E)-farnesyl-diphosphate specific] activity"/>
    <property type="evidence" value="ECO:0007669"/>
    <property type="project" value="TreeGrafter"/>
</dbReference>
<dbReference type="InterPro" id="IPR001441">
    <property type="entry name" value="UPP_synth-like"/>
</dbReference>
<feature type="binding site" evidence="2">
    <location>
        <position position="84"/>
    </location>
    <ligand>
        <name>substrate</name>
    </ligand>
</feature>
<dbReference type="NCBIfam" id="NF011405">
    <property type="entry name" value="PRK14830.1"/>
    <property type="match status" value="1"/>
</dbReference>
<dbReference type="Pfam" id="PF01255">
    <property type="entry name" value="Prenyltransf"/>
    <property type="match status" value="1"/>
</dbReference>
<dbReference type="FunFam" id="3.40.1180.10:FF:000001">
    <property type="entry name" value="(2E,6E)-farnesyl-diphosphate-specific ditrans,polycis-undecaprenyl-diphosphate synthase"/>
    <property type="match status" value="1"/>
</dbReference>
<keyword evidence="2" id="KW-0479">Metal-binding</keyword>
<dbReference type="InterPro" id="IPR036424">
    <property type="entry name" value="UPP_synth-like_sf"/>
</dbReference>
<keyword evidence="4" id="KW-1185">Reference proteome</keyword>
<comment type="caution">
    <text evidence="3">The sequence shown here is derived from an EMBL/GenBank/DDBJ whole genome shotgun (WGS) entry which is preliminary data.</text>
</comment>
<dbReference type="RefSeq" id="WP_057906672.1">
    <property type="nucleotide sequence ID" value="NZ_AYYZ01000025.1"/>
</dbReference>
<evidence type="ECO:0000256" key="1">
    <source>
        <dbReference type="ARBA" id="ARBA00022679"/>
    </source>
</evidence>
<gene>
    <name evidence="3" type="ORF">FC64_GL000745</name>
</gene>
<feature type="binding site" evidence="2">
    <location>
        <begin position="34"/>
        <end position="37"/>
    </location>
    <ligand>
        <name>substrate</name>
    </ligand>
</feature>
<dbReference type="SUPFAM" id="SSF64005">
    <property type="entry name" value="Undecaprenyl diphosphate synthase"/>
    <property type="match status" value="1"/>
</dbReference>
<feature type="binding site" evidence="2">
    <location>
        <begin position="210"/>
        <end position="212"/>
    </location>
    <ligand>
        <name>substrate</name>
    </ligand>
</feature>
<evidence type="ECO:0000313" key="3">
    <source>
        <dbReference type="EMBL" id="KRM52320.1"/>
    </source>
</evidence>
<sequence>MFKNLFKNTTAGETEEVNLDPAKMPQHIAIIMDGNGRWAQRRGLPRVAGHKRGMEVVKDITKAASDLGVKVLTLYAFSTENWKRPESEVSFLMDLPVKFFDTFVPELIKNNVRVNVMGYTEYLPPKTQKAVNDAIEQTKDNTGMVLNFALNYGSRAEIITGVKKIATEIQNGDLAVDDINEDVISKSLMTEEVAPYNDPDLLIRTSGEERISNFLLWQIAYSELVFTDKLWPEYQPDDLVHDIYEFQQRDRRFGGVKDTKGGKSK</sequence>
<feature type="active site" evidence="2">
    <location>
        <position position="33"/>
    </location>
</feature>
<evidence type="ECO:0000313" key="4">
    <source>
        <dbReference type="Proteomes" id="UP000051291"/>
    </source>
</evidence>
<dbReference type="GO" id="GO:0030145">
    <property type="term" value="F:manganese ion binding"/>
    <property type="evidence" value="ECO:0007669"/>
    <property type="project" value="TreeGrafter"/>
</dbReference>
<feature type="binding site" evidence="2">
    <location>
        <position position="38"/>
    </location>
    <ligand>
        <name>substrate</name>
    </ligand>
</feature>
<dbReference type="GO" id="GO:0000287">
    <property type="term" value="F:magnesium ion binding"/>
    <property type="evidence" value="ECO:0007669"/>
    <property type="project" value="UniProtKB-UniRule"/>
</dbReference>
<dbReference type="PANTHER" id="PTHR10291">
    <property type="entry name" value="DEHYDRODOLICHYL DIPHOSPHATE SYNTHASE FAMILY MEMBER"/>
    <property type="match status" value="1"/>
</dbReference>
<proteinExistence type="inferred from homology"/>
<evidence type="ECO:0000256" key="2">
    <source>
        <dbReference type="HAMAP-Rule" id="MF_01139"/>
    </source>
</evidence>
<comment type="similarity">
    <text evidence="2">Belongs to the UPP synthase family.</text>
</comment>
<accession>A0A0R1ZBN0</accession>
<dbReference type="CDD" id="cd00475">
    <property type="entry name" value="Cis_IPPS"/>
    <property type="match status" value="1"/>
</dbReference>
<dbReference type="GO" id="GO:0016094">
    <property type="term" value="P:polyprenol biosynthetic process"/>
    <property type="evidence" value="ECO:0007669"/>
    <property type="project" value="TreeGrafter"/>
</dbReference>
<dbReference type="NCBIfam" id="TIGR00055">
    <property type="entry name" value="uppS"/>
    <property type="match status" value="1"/>
</dbReference>
<dbReference type="PATRIC" id="fig|1423820.4.peg.756"/>
<feature type="binding site" evidence="2">
    <location>
        <position position="204"/>
    </location>
    <ligand>
        <name>substrate</name>
    </ligand>
</feature>
<comment type="subunit">
    <text evidence="2">Homodimer.</text>
</comment>
<reference evidence="3 4" key="1">
    <citation type="journal article" date="2015" name="Genome Announc.">
        <title>Expanding the biotechnology potential of lactobacilli through comparative genomics of 213 strains and associated genera.</title>
        <authorList>
            <person name="Sun Z."/>
            <person name="Harris H.M."/>
            <person name="McCann A."/>
            <person name="Guo C."/>
            <person name="Argimon S."/>
            <person name="Zhang W."/>
            <person name="Yang X."/>
            <person name="Jeffery I.B."/>
            <person name="Cooney J.C."/>
            <person name="Kagawa T.F."/>
            <person name="Liu W."/>
            <person name="Song Y."/>
            <person name="Salvetti E."/>
            <person name="Wrobel A."/>
            <person name="Rasinkangas P."/>
            <person name="Parkhill J."/>
            <person name="Rea M.C."/>
            <person name="O'Sullivan O."/>
            <person name="Ritari J."/>
            <person name="Douillard F.P."/>
            <person name="Paul Ross R."/>
            <person name="Yang R."/>
            <person name="Briner A.E."/>
            <person name="Felis G.E."/>
            <person name="de Vos W.M."/>
            <person name="Barrangou R."/>
            <person name="Klaenhammer T.R."/>
            <person name="Caufield P.W."/>
            <person name="Cui Y."/>
            <person name="Zhang H."/>
            <person name="O'Toole P.W."/>
        </authorList>
    </citation>
    <scope>NUCLEOTIDE SEQUENCE [LARGE SCALE GENOMIC DNA]</scope>
    <source>
        <strain evidence="3 4">DSM 20653</strain>
    </source>
</reference>
<organism evidence="3 4">
    <name type="scientific">Ligilactobacillus araffinosus DSM 20653</name>
    <dbReference type="NCBI Taxonomy" id="1423820"/>
    <lineage>
        <taxon>Bacteria</taxon>
        <taxon>Bacillati</taxon>
        <taxon>Bacillota</taxon>
        <taxon>Bacilli</taxon>
        <taxon>Lactobacillales</taxon>
        <taxon>Lactobacillaceae</taxon>
        <taxon>Ligilactobacillus</taxon>
    </lineage>
</organism>
<feature type="binding site" evidence="2">
    <location>
        <position position="33"/>
    </location>
    <ligand>
        <name>Mg(2+)</name>
        <dbReference type="ChEBI" id="CHEBI:18420"/>
    </ligand>
</feature>
<dbReference type="Proteomes" id="UP000051291">
    <property type="component" value="Unassembled WGS sequence"/>
</dbReference>
<dbReference type="EC" id="2.5.1.-" evidence="2"/>
<dbReference type="Gene3D" id="3.40.1180.10">
    <property type="entry name" value="Decaprenyl diphosphate synthase-like"/>
    <property type="match status" value="1"/>
</dbReference>
<dbReference type="PANTHER" id="PTHR10291:SF0">
    <property type="entry name" value="DEHYDRODOLICHYL DIPHOSPHATE SYNTHASE 2"/>
    <property type="match status" value="1"/>
</dbReference>
<feature type="binding site" evidence="2">
    <location>
        <begin position="78"/>
        <end position="80"/>
    </location>
    <ligand>
        <name>substrate</name>
    </ligand>
</feature>
<dbReference type="HAMAP" id="MF_01139">
    <property type="entry name" value="ISPT"/>
    <property type="match status" value="1"/>
</dbReference>
<feature type="binding site" evidence="2">
    <location>
        <position position="50"/>
    </location>
    <ligand>
        <name>substrate</name>
    </ligand>
</feature>
<comment type="cofactor">
    <cofactor evidence="2">
        <name>Mg(2+)</name>
        <dbReference type="ChEBI" id="CHEBI:18420"/>
    </cofactor>
    <text evidence="2">Binds 2 magnesium ions per subunit.</text>
</comment>